<dbReference type="SUPFAM" id="SSF143422">
    <property type="entry name" value="Transposase IS200-like"/>
    <property type="match status" value="1"/>
</dbReference>
<keyword evidence="3" id="KW-1185">Reference proteome</keyword>
<dbReference type="InterPro" id="IPR052715">
    <property type="entry name" value="RAYT_transposase"/>
</dbReference>
<dbReference type="GO" id="GO:0043565">
    <property type="term" value="F:sequence-specific DNA binding"/>
    <property type="evidence" value="ECO:0007669"/>
    <property type="project" value="TreeGrafter"/>
</dbReference>
<dbReference type="RefSeq" id="WP_107751881.1">
    <property type="nucleotide sequence ID" value="NZ_QBKF01000005.1"/>
</dbReference>
<comment type="caution">
    <text evidence="2">The sequence shown here is derived from an EMBL/GenBank/DDBJ whole genome shotgun (WGS) entry which is preliminary data.</text>
</comment>
<evidence type="ECO:0000313" key="2">
    <source>
        <dbReference type="EMBL" id="PVE46056.1"/>
    </source>
</evidence>
<dbReference type="EMBL" id="QDDR01000010">
    <property type="protein sequence ID" value="PVE46056.1"/>
    <property type="molecule type" value="Genomic_DNA"/>
</dbReference>
<accession>A0A2T7UN16</accession>
<dbReference type="Gene3D" id="3.30.70.1290">
    <property type="entry name" value="Transposase IS200-like"/>
    <property type="match status" value="1"/>
</dbReference>
<dbReference type="PANTHER" id="PTHR36966:SF1">
    <property type="entry name" value="REP-ASSOCIATED TYROSINE TRANSPOSASE"/>
    <property type="match status" value="1"/>
</dbReference>
<evidence type="ECO:0000259" key="1">
    <source>
        <dbReference type="SMART" id="SM01321"/>
    </source>
</evidence>
<dbReference type="OrthoDB" id="9794403at2"/>
<dbReference type="NCBIfam" id="NF047646">
    <property type="entry name" value="REP_Tyr_transpos"/>
    <property type="match status" value="1"/>
</dbReference>
<evidence type="ECO:0000313" key="3">
    <source>
        <dbReference type="Proteomes" id="UP000244810"/>
    </source>
</evidence>
<organism evidence="2 3">
    <name type="scientific">Pararhodobacter aggregans</name>
    <dbReference type="NCBI Taxonomy" id="404875"/>
    <lineage>
        <taxon>Bacteria</taxon>
        <taxon>Pseudomonadati</taxon>
        <taxon>Pseudomonadota</taxon>
        <taxon>Alphaproteobacteria</taxon>
        <taxon>Rhodobacterales</taxon>
        <taxon>Paracoccaceae</taxon>
        <taxon>Pararhodobacter</taxon>
    </lineage>
</organism>
<reference evidence="2 3" key="1">
    <citation type="journal article" date="2011" name="Syst. Appl. Microbiol.">
        <title>Defluviimonas denitrificans gen. nov., sp. nov., and Pararhodobacter aggregans gen. nov., sp. nov., non-phototrophic Rhodobacteraceae from the biofilter of a marine aquaculture.</title>
        <authorList>
            <person name="Foesel B.U."/>
            <person name="Drake H.L."/>
            <person name="Schramm A."/>
        </authorList>
    </citation>
    <scope>NUCLEOTIDE SEQUENCE [LARGE SCALE GENOMIC DNA]</scope>
    <source>
        <strain evidence="2 3">D1-19</strain>
    </source>
</reference>
<gene>
    <name evidence="2" type="ORF">DDE23_17835</name>
</gene>
<dbReference type="InterPro" id="IPR002686">
    <property type="entry name" value="Transposase_17"/>
</dbReference>
<dbReference type="Proteomes" id="UP000244810">
    <property type="component" value="Unassembled WGS sequence"/>
</dbReference>
<dbReference type="SMART" id="SM01321">
    <property type="entry name" value="Y1_Tnp"/>
    <property type="match status" value="1"/>
</dbReference>
<sequence length="158" mass="18474">MSSYLRPRVPGATIFFTVRLDAAGGTLLTDEIDRLRHAVAATRRERPFTIDAFVVLPDHLHCVWTLPEGDCEYSERWRLIKSRFSMGLPPGPRRHSHLARNERAIWQRRFWEHHIRDAEDYRAHVAYCRANPVKHGLATSPEDWPFSSVHRDRRLGLL</sequence>
<dbReference type="GO" id="GO:0006313">
    <property type="term" value="P:DNA transposition"/>
    <property type="evidence" value="ECO:0007669"/>
    <property type="project" value="InterPro"/>
</dbReference>
<dbReference type="InterPro" id="IPR036515">
    <property type="entry name" value="Transposase_17_sf"/>
</dbReference>
<dbReference type="AlphaFoldDB" id="A0A2T7UN16"/>
<feature type="domain" description="Transposase IS200-like" evidence="1">
    <location>
        <begin position="9"/>
        <end position="131"/>
    </location>
</feature>
<dbReference type="GO" id="GO:0004803">
    <property type="term" value="F:transposase activity"/>
    <property type="evidence" value="ECO:0007669"/>
    <property type="project" value="InterPro"/>
</dbReference>
<name>A0A2T7UN16_9RHOB</name>
<proteinExistence type="predicted"/>
<protein>
    <submittedName>
        <fullName evidence="2">Transposase</fullName>
    </submittedName>
</protein>
<dbReference type="PANTHER" id="PTHR36966">
    <property type="entry name" value="REP-ASSOCIATED TYROSINE TRANSPOSASE"/>
    <property type="match status" value="1"/>
</dbReference>